<dbReference type="GO" id="GO:0016226">
    <property type="term" value="P:iron-sulfur cluster assembly"/>
    <property type="evidence" value="ECO:0007669"/>
    <property type="project" value="UniProtKB-UniRule"/>
</dbReference>
<dbReference type="OrthoDB" id="1856718at2759"/>
<comment type="function">
    <text evidence="9">NADPH-dependent reductase which is a central component of the cytosolic iron-sulfur (Fe-S) protein assembly (CIA) machinery. Transfers electrons from NADPH via its FAD and FMN prosthetic groups to the [2Fe-2S] cluster of the anamorsin/DRE2 homolog, another key component of the CIA machinery. In turn, this reduced cluster provides electrons for assembly of cytosolic iron-sulfur cluster proteins.</text>
</comment>
<dbReference type="InterPro" id="IPR028879">
    <property type="entry name" value="NDOR1"/>
</dbReference>
<comment type="cofactor">
    <cofactor evidence="2 9">
        <name>FAD</name>
        <dbReference type="ChEBI" id="CHEBI:57692"/>
    </cofactor>
</comment>
<dbReference type="InterPro" id="IPR001433">
    <property type="entry name" value="OxRdtase_FAD/NAD-bd"/>
</dbReference>
<feature type="binding site" evidence="9">
    <location>
        <begin position="410"/>
        <end position="413"/>
    </location>
    <ligand>
        <name>FAD</name>
        <dbReference type="ChEBI" id="CHEBI:57692"/>
    </ligand>
</feature>
<feature type="binding site" evidence="9">
    <location>
        <begin position="520"/>
        <end position="524"/>
    </location>
    <ligand>
        <name>NADP(+)</name>
        <dbReference type="ChEBI" id="CHEBI:58349"/>
    </ligand>
</feature>
<dbReference type="Gene3D" id="2.40.30.10">
    <property type="entry name" value="Translation factors"/>
    <property type="match status" value="1"/>
</dbReference>
<evidence type="ECO:0000259" key="11">
    <source>
        <dbReference type="PROSITE" id="PS51384"/>
    </source>
</evidence>
<name>A0A151ZKW5_TIELA</name>
<comment type="caution">
    <text evidence="12">The sequence shown here is derived from an EMBL/GenBank/DDBJ whole genome shotgun (WGS) entry which is preliminary data.</text>
</comment>
<sequence>MKCTIIYATESGTSQEVAEKLSRDLLKCQIKPQVIDIKDYDRLKLPLETLVLFVLSTAGHGEVPDSMKPFWSFLLIKNLPPNSLANTKFGVLGLGDSSYVTYNFAAKKLYQRLLSLGAKPLLRRGDADDQHDLGLDYEVEKWTGELVVALSNLQQPPLNISRYMVSDNILPKPKFILTTTSKTTHNLDQNHYCYQIPKHLSVGTLTVNQRISAEDWEQDVRHLEIEIPNSVKYIPGDVAYIFPKNPEKSVHEILQLLNLDPDLIITHLEPSDYDLNQKPQLIQLPISLFDLFSSYLDIMGSPRRYFFELLSYFTDNELEKERLQHFASREGGSDLRTYNQNEKRNYIDVLGDFPDSIKKITLNYLFDLIPPLKPRPFSISSSVNLHPHMIHITAGIHSFQAPLRRLTRLGLCSQWFTTLKPGTPVPFYIKESGARLPKSSETPMIMVGPGTGCAIFRSFIQEKSLQFQNGSALGDLIFYFGCRHEAKDFLYREEMESYRDSGVLKSLRVAFSRDQSDGKKLYVQSLIREDSRIIWNLIDKQKAYFYISGSSGKMPKDVKHALLLIIKENLQLQNNSEISYENAEKYFIDNLELPKRFVMETW</sequence>
<dbReference type="Pfam" id="PF00667">
    <property type="entry name" value="FAD_binding_1"/>
    <property type="match status" value="1"/>
</dbReference>
<comment type="caution">
    <text evidence="9">Lacks conserved residue(s) required for the propagation of feature annotation.</text>
</comment>
<feature type="binding site" evidence="9">
    <location>
        <begin position="375"/>
        <end position="378"/>
    </location>
    <ligand>
        <name>FAD</name>
        <dbReference type="ChEBI" id="CHEBI:57692"/>
    </ligand>
</feature>
<evidence type="ECO:0000256" key="8">
    <source>
        <dbReference type="ARBA" id="ARBA00023002"/>
    </source>
</evidence>
<feature type="binding site" evidence="9">
    <location>
        <begin position="56"/>
        <end position="59"/>
    </location>
    <ligand>
        <name>FMN</name>
        <dbReference type="ChEBI" id="CHEBI:58210"/>
    </ligand>
</feature>
<dbReference type="AlphaFoldDB" id="A0A151ZKW5"/>
<dbReference type="GO" id="GO:0016651">
    <property type="term" value="F:oxidoreductase activity, acting on NAD(P)H"/>
    <property type="evidence" value="ECO:0007669"/>
    <property type="project" value="UniProtKB-UniRule"/>
</dbReference>
<dbReference type="InterPro" id="IPR039261">
    <property type="entry name" value="FNR_nucleotide-bd"/>
</dbReference>
<dbReference type="PRINTS" id="PR00369">
    <property type="entry name" value="FLAVODOXIN"/>
</dbReference>
<comment type="cofactor">
    <cofactor evidence="1 9">
        <name>FMN</name>
        <dbReference type="ChEBI" id="CHEBI:58210"/>
    </cofactor>
</comment>
<dbReference type="InterPro" id="IPR001094">
    <property type="entry name" value="Flavdoxin-like"/>
</dbReference>
<dbReference type="OMA" id="DIMSIPR"/>
<dbReference type="InterPro" id="IPR008254">
    <property type="entry name" value="Flavodoxin/NO_synth"/>
</dbReference>
<dbReference type="PROSITE" id="PS50902">
    <property type="entry name" value="FLAVODOXIN_LIKE"/>
    <property type="match status" value="1"/>
</dbReference>
<comment type="similarity">
    <text evidence="9">Belongs to the NADPH-dependent diflavin oxidoreductase NDOR1 family.</text>
</comment>
<feature type="binding site" evidence="9">
    <location>
        <begin position="9"/>
        <end position="14"/>
    </location>
    <ligand>
        <name>FMN</name>
        <dbReference type="ChEBI" id="CHEBI:58210"/>
    </ligand>
</feature>
<feature type="domain" description="Flavodoxin-like" evidence="10">
    <location>
        <begin position="3"/>
        <end position="147"/>
    </location>
</feature>
<dbReference type="Pfam" id="PF00258">
    <property type="entry name" value="Flavodoxin_1"/>
    <property type="match status" value="1"/>
</dbReference>
<dbReference type="HAMAP" id="MF_03178">
    <property type="entry name" value="NDOR1"/>
    <property type="match status" value="1"/>
</dbReference>
<dbReference type="Proteomes" id="UP000076078">
    <property type="component" value="Unassembled WGS sequence"/>
</dbReference>
<dbReference type="InterPro" id="IPR003097">
    <property type="entry name" value="CysJ-like_FAD-binding"/>
</dbReference>
<feature type="binding site" evidence="9">
    <location>
        <position position="602"/>
    </location>
    <ligand>
        <name>FAD</name>
        <dbReference type="ChEBI" id="CHEBI:57692"/>
    </ligand>
</feature>
<keyword evidence="13" id="KW-1185">Reference proteome</keyword>
<dbReference type="Pfam" id="PF00175">
    <property type="entry name" value="NAD_binding_1"/>
    <property type="match status" value="1"/>
</dbReference>
<dbReference type="PANTHER" id="PTHR19384:SF10">
    <property type="entry name" value="NADPH-DEPENDENT DIFLAVIN OXIDOREDUCTASE 1"/>
    <property type="match status" value="1"/>
</dbReference>
<evidence type="ECO:0000256" key="9">
    <source>
        <dbReference type="HAMAP-Rule" id="MF_03178"/>
    </source>
</evidence>
<dbReference type="GO" id="GO:0050661">
    <property type="term" value="F:NADP binding"/>
    <property type="evidence" value="ECO:0007669"/>
    <property type="project" value="UniProtKB-UniRule"/>
</dbReference>
<dbReference type="FunCoup" id="A0A151ZKW5">
    <property type="interactions" value="505"/>
</dbReference>
<dbReference type="GO" id="GO:0050660">
    <property type="term" value="F:flavin adenine dinucleotide binding"/>
    <property type="evidence" value="ECO:0007669"/>
    <property type="project" value="UniProtKB-UniRule"/>
</dbReference>
<dbReference type="EC" id="1.18.1.-" evidence="9"/>
<dbReference type="GO" id="GO:0005829">
    <property type="term" value="C:cytosol"/>
    <property type="evidence" value="ECO:0007669"/>
    <property type="project" value="TreeGrafter"/>
</dbReference>
<keyword evidence="8 9" id="KW-0560">Oxidoreductase</keyword>
<dbReference type="InterPro" id="IPR001709">
    <property type="entry name" value="Flavoprot_Pyr_Nucl_cyt_Rdtase"/>
</dbReference>
<evidence type="ECO:0000256" key="1">
    <source>
        <dbReference type="ARBA" id="ARBA00001917"/>
    </source>
</evidence>
<keyword evidence="6 9" id="KW-0274">FAD</keyword>
<dbReference type="InterPro" id="IPR023173">
    <property type="entry name" value="NADPH_Cyt_P450_Rdtase_alpha"/>
</dbReference>
<feature type="binding site" evidence="9">
    <location>
        <position position="129"/>
    </location>
    <ligand>
        <name>FMN</name>
        <dbReference type="ChEBI" id="CHEBI:58210"/>
    </ligand>
</feature>
<dbReference type="PRINTS" id="PR00371">
    <property type="entry name" value="FPNCR"/>
</dbReference>
<evidence type="ECO:0000256" key="3">
    <source>
        <dbReference type="ARBA" id="ARBA00022490"/>
    </source>
</evidence>
<dbReference type="InterPro" id="IPR017938">
    <property type="entry name" value="Riboflavin_synthase-like_b-brl"/>
</dbReference>
<comment type="subcellular location">
    <subcellularLocation>
        <location evidence="9">Cytoplasm</location>
    </subcellularLocation>
</comment>
<feature type="binding site" evidence="9">
    <location>
        <begin position="512"/>
        <end position="513"/>
    </location>
    <ligand>
        <name>NADP(+)</name>
        <dbReference type="ChEBI" id="CHEBI:58349"/>
    </ligand>
</feature>
<feature type="domain" description="FAD-binding FR-type" evidence="11">
    <location>
        <begin position="198"/>
        <end position="437"/>
    </location>
</feature>
<dbReference type="Gene3D" id="3.40.50.80">
    <property type="entry name" value="Nucleotide-binding domain of ferredoxin-NADP reductase (FNR) module"/>
    <property type="match status" value="1"/>
</dbReference>
<protein>
    <recommendedName>
        <fullName evidence="9">NADPH-dependent diflavin oxidoreductase 1</fullName>
        <ecNumber evidence="9">1.18.1.-</ecNumber>
    </recommendedName>
    <alternativeName>
        <fullName evidence="9">NADPH-dependent FMN and FAD-containing oxidoreductase</fullName>
    </alternativeName>
</protein>
<evidence type="ECO:0000256" key="7">
    <source>
        <dbReference type="ARBA" id="ARBA00022857"/>
    </source>
</evidence>
<dbReference type="SUPFAM" id="SSF63380">
    <property type="entry name" value="Riboflavin synthase domain-like"/>
    <property type="match status" value="1"/>
</dbReference>
<keyword evidence="5 9" id="KW-0288">FMN</keyword>
<reference evidence="12 13" key="1">
    <citation type="submission" date="2015-12" db="EMBL/GenBank/DDBJ databases">
        <title>Dictyostelia acquired genes for synthesis and detection of signals that induce cell-type specialization by lateral gene transfer from prokaryotes.</title>
        <authorList>
            <person name="Gloeckner G."/>
            <person name="Schaap P."/>
        </authorList>
    </citation>
    <scope>NUCLEOTIDE SEQUENCE [LARGE SCALE GENOMIC DNA]</scope>
    <source>
        <strain evidence="12 13">TK</strain>
    </source>
</reference>
<dbReference type="GO" id="GO:0160246">
    <property type="term" value="F:NADPH-iron-sulfur [2Fe-2S] protein oxidoreductase activity"/>
    <property type="evidence" value="ECO:0007669"/>
    <property type="project" value="InterPro"/>
</dbReference>
<dbReference type="SUPFAM" id="SSF52218">
    <property type="entry name" value="Flavoproteins"/>
    <property type="match status" value="1"/>
</dbReference>
<evidence type="ECO:0000256" key="4">
    <source>
        <dbReference type="ARBA" id="ARBA00022630"/>
    </source>
</evidence>
<gene>
    <name evidence="12" type="ORF">DLAC_04720</name>
</gene>
<accession>A0A151ZKW5</accession>
<evidence type="ECO:0000256" key="6">
    <source>
        <dbReference type="ARBA" id="ARBA00022827"/>
    </source>
</evidence>
<feature type="binding site" evidence="9">
    <location>
        <position position="557"/>
    </location>
    <ligand>
        <name>NADP(+)</name>
        <dbReference type="ChEBI" id="CHEBI:58349"/>
    </ligand>
</feature>
<comment type="catalytic activity">
    <reaction evidence="9">
        <text>2 oxidized [2Fe-2S]-[protein] + NADPH = 2 reduced [2Fe-2S]-[protein] + NADP(+) + H(+)</text>
        <dbReference type="Rhea" id="RHEA:67716"/>
        <dbReference type="Rhea" id="RHEA-COMP:17327"/>
        <dbReference type="Rhea" id="RHEA-COMP:17328"/>
        <dbReference type="ChEBI" id="CHEBI:15378"/>
        <dbReference type="ChEBI" id="CHEBI:33737"/>
        <dbReference type="ChEBI" id="CHEBI:33738"/>
        <dbReference type="ChEBI" id="CHEBI:57783"/>
        <dbReference type="ChEBI" id="CHEBI:58349"/>
    </reaction>
</comment>
<keyword evidence="3 9" id="KW-0963">Cytoplasm</keyword>
<feature type="binding site" evidence="9">
    <location>
        <position position="451"/>
    </location>
    <ligand>
        <name>NADP(+)</name>
        <dbReference type="ChEBI" id="CHEBI:58349"/>
    </ligand>
</feature>
<keyword evidence="4 9" id="KW-0285">Flavoprotein</keyword>
<evidence type="ECO:0000313" key="12">
    <source>
        <dbReference type="EMBL" id="KYQ94424.1"/>
    </source>
</evidence>
<dbReference type="InterPro" id="IPR017927">
    <property type="entry name" value="FAD-bd_FR_type"/>
</dbReference>
<evidence type="ECO:0000313" key="13">
    <source>
        <dbReference type="Proteomes" id="UP000076078"/>
    </source>
</evidence>
<dbReference type="Gene3D" id="1.20.990.10">
    <property type="entry name" value="NADPH-cytochrome p450 Reductase, Chain A, domain 3"/>
    <property type="match status" value="1"/>
</dbReference>
<evidence type="ECO:0000256" key="5">
    <source>
        <dbReference type="ARBA" id="ARBA00022643"/>
    </source>
</evidence>
<keyword evidence="7 9" id="KW-0521">NADP</keyword>
<dbReference type="EMBL" id="LODT01000022">
    <property type="protein sequence ID" value="KYQ94424.1"/>
    <property type="molecule type" value="Genomic_DNA"/>
</dbReference>
<dbReference type="InParanoid" id="A0A151ZKW5"/>
<comment type="similarity">
    <text evidence="9">In the C-terminal section; belongs to the flavoprotein pyridine nucleotide cytochrome reductase family.</text>
</comment>
<comment type="similarity">
    <text evidence="9">In the N-terminal section; belongs to the flavodoxin family.</text>
</comment>
<evidence type="ECO:0000256" key="2">
    <source>
        <dbReference type="ARBA" id="ARBA00001974"/>
    </source>
</evidence>
<dbReference type="Gene3D" id="3.40.50.360">
    <property type="match status" value="1"/>
</dbReference>
<proteinExistence type="inferred from homology"/>
<dbReference type="PROSITE" id="PS51384">
    <property type="entry name" value="FAD_FR"/>
    <property type="match status" value="1"/>
</dbReference>
<evidence type="ECO:0000259" key="10">
    <source>
        <dbReference type="PROSITE" id="PS50902"/>
    </source>
</evidence>
<organism evidence="12 13">
    <name type="scientific">Tieghemostelium lacteum</name>
    <name type="common">Slime mold</name>
    <name type="synonym">Dictyostelium lacteum</name>
    <dbReference type="NCBI Taxonomy" id="361077"/>
    <lineage>
        <taxon>Eukaryota</taxon>
        <taxon>Amoebozoa</taxon>
        <taxon>Evosea</taxon>
        <taxon>Eumycetozoa</taxon>
        <taxon>Dictyostelia</taxon>
        <taxon>Dictyosteliales</taxon>
        <taxon>Raperosteliaceae</taxon>
        <taxon>Tieghemostelium</taxon>
    </lineage>
</organism>
<dbReference type="SUPFAM" id="SSF52343">
    <property type="entry name" value="Ferredoxin reductase-like, C-terminal NADP-linked domain"/>
    <property type="match status" value="1"/>
</dbReference>
<dbReference type="GO" id="GO:0010181">
    <property type="term" value="F:FMN binding"/>
    <property type="evidence" value="ECO:0007669"/>
    <property type="project" value="UniProtKB-UniRule"/>
</dbReference>
<dbReference type="FunFam" id="3.40.50.80:FF:000032">
    <property type="entry name" value="NADPH-dependent diflavin oxidoreductase 1"/>
    <property type="match status" value="1"/>
</dbReference>
<dbReference type="PANTHER" id="PTHR19384">
    <property type="entry name" value="NITRIC OXIDE SYNTHASE-RELATED"/>
    <property type="match status" value="1"/>
</dbReference>
<dbReference type="STRING" id="361077.A0A151ZKW5"/>
<dbReference type="InterPro" id="IPR029039">
    <property type="entry name" value="Flavoprotein-like_sf"/>
</dbReference>